<dbReference type="VEuPathDB" id="FungiDB:PYU1_G006146"/>
<dbReference type="eggNOG" id="ENOG502QVZ0">
    <property type="taxonomic scope" value="Eukaryota"/>
</dbReference>
<dbReference type="Gene3D" id="3.80.10.10">
    <property type="entry name" value="Ribonuclease Inhibitor"/>
    <property type="match status" value="1"/>
</dbReference>
<reference evidence="1" key="3">
    <citation type="submission" date="2015-02" db="UniProtKB">
        <authorList>
            <consortium name="EnsemblProtists"/>
        </authorList>
    </citation>
    <scope>IDENTIFICATION</scope>
    <source>
        <strain evidence="1">DAOM BR144</strain>
    </source>
</reference>
<accession>K3WMG6</accession>
<reference evidence="2" key="1">
    <citation type="journal article" date="2010" name="Genome Biol.">
        <title>Genome sequence of the necrotrophic plant pathogen Pythium ultimum reveals original pathogenicity mechanisms and effector repertoire.</title>
        <authorList>
            <person name="Levesque C.A."/>
            <person name="Brouwer H."/>
            <person name="Cano L."/>
            <person name="Hamilton J.P."/>
            <person name="Holt C."/>
            <person name="Huitema E."/>
            <person name="Raffaele S."/>
            <person name="Robideau G.P."/>
            <person name="Thines M."/>
            <person name="Win J."/>
            <person name="Zerillo M.M."/>
            <person name="Beakes G.W."/>
            <person name="Boore J.L."/>
            <person name="Busam D."/>
            <person name="Dumas B."/>
            <person name="Ferriera S."/>
            <person name="Fuerstenberg S.I."/>
            <person name="Gachon C.M."/>
            <person name="Gaulin E."/>
            <person name="Govers F."/>
            <person name="Grenville-Briggs L."/>
            <person name="Horner N."/>
            <person name="Hostetler J."/>
            <person name="Jiang R.H."/>
            <person name="Johnson J."/>
            <person name="Krajaejun T."/>
            <person name="Lin H."/>
            <person name="Meijer H.J."/>
            <person name="Moore B."/>
            <person name="Morris P."/>
            <person name="Phuntmart V."/>
            <person name="Puiu D."/>
            <person name="Shetty J."/>
            <person name="Stajich J.E."/>
            <person name="Tripathy S."/>
            <person name="Wawra S."/>
            <person name="van West P."/>
            <person name="Whitty B.R."/>
            <person name="Coutinho P.M."/>
            <person name="Henrissat B."/>
            <person name="Martin F."/>
            <person name="Thomas P.D."/>
            <person name="Tyler B.M."/>
            <person name="De Vries R.P."/>
            <person name="Kamoun S."/>
            <person name="Yandell M."/>
            <person name="Tisserat N."/>
            <person name="Buell C.R."/>
        </authorList>
    </citation>
    <scope>NUCLEOTIDE SEQUENCE</scope>
    <source>
        <strain evidence="2">DAOM:BR144</strain>
    </source>
</reference>
<dbReference type="HOGENOM" id="CLU_025713_1_0_1"/>
<protein>
    <submittedName>
        <fullName evidence="1">Uncharacterized protein</fullName>
    </submittedName>
</protein>
<dbReference type="InterPro" id="IPR032675">
    <property type="entry name" value="LRR_dom_sf"/>
</dbReference>
<dbReference type="EMBL" id="GL376625">
    <property type="status" value="NOT_ANNOTATED_CDS"/>
    <property type="molecule type" value="Genomic_DNA"/>
</dbReference>
<reference evidence="2" key="2">
    <citation type="submission" date="2010-04" db="EMBL/GenBank/DDBJ databases">
        <authorList>
            <person name="Buell R."/>
            <person name="Hamilton J."/>
            <person name="Hostetler J."/>
        </authorList>
    </citation>
    <scope>NUCLEOTIDE SEQUENCE [LARGE SCALE GENOMIC DNA]</scope>
    <source>
        <strain evidence="2">DAOM:BR144</strain>
    </source>
</reference>
<sequence length="674" mass="77743">MALSSLPLPLLEHIIAYAAQDGSGDPRHHMERVPVAALQTFALVARDWNVTAREIFARNTLRTLTVTFERANRHELTAFKRSAVLRGRFVRELKLAMGSFSPHKDFFMLNPGLHLVNDVPIPWRDVFRRMPNLERLDLSLMPLSSPHLVEIVDAASTYCMNMQALILPGQEREEMQLGEDVERLFQKVYEALEVWFTKGGRGGLRQLTLPSRPSDIECNEYFANVFQWCPQIEYLNGYKHSLNELDRLTCRDEWIISTELWEMFNKTCTQLKEFNWVVVPFKDDFFRVFGAHPKPQLTHLTFSVNMLWSWPTYFLHHHRDISGGGRRSPYGINAMDAKAALSACPALTNLEVCMYHPLDESFLDSPMAMYEEDGYTFLVEDYPDVEPFNQEIFGDLFWQAASENCPLLERVCMWEVAERYNSNRIPIQSFTDRSLGAIGKLTWLRYLELRSVNVTGNGLFKLLNNFPTEFGGQRDLQIALGGATSKSKLKFYNEVLKLLTRIASSEIPPPLANCRIVLRVMNACAAPVDHGWSKQYLDKLERTVDEIKAKYPSIMLRIGMTGRKFGGFSGIFEFGIYTTLATPSPWYGWEDEFGLHPETANSTFFYRDFTPMVHDGHSDFAIDNIPLDYELDTDYMEHGYGYDSDYVFDDYHGIYDMDSDNGDDYYGSYDYDYY</sequence>
<dbReference type="SUPFAM" id="SSF52047">
    <property type="entry name" value="RNI-like"/>
    <property type="match status" value="1"/>
</dbReference>
<dbReference type="EnsemblProtists" id="PYU1_T006158">
    <property type="protein sequence ID" value="PYU1_T006158"/>
    <property type="gene ID" value="PYU1_G006146"/>
</dbReference>
<dbReference type="STRING" id="431595.K3WMG6"/>
<evidence type="ECO:0000313" key="2">
    <source>
        <dbReference type="Proteomes" id="UP000019132"/>
    </source>
</evidence>
<proteinExistence type="predicted"/>
<dbReference type="InParanoid" id="K3WMG6"/>
<keyword evidence="2" id="KW-1185">Reference proteome</keyword>
<organism evidence="1 2">
    <name type="scientific">Globisporangium ultimum (strain ATCC 200006 / CBS 805.95 / DAOM BR144)</name>
    <name type="common">Pythium ultimum</name>
    <dbReference type="NCBI Taxonomy" id="431595"/>
    <lineage>
        <taxon>Eukaryota</taxon>
        <taxon>Sar</taxon>
        <taxon>Stramenopiles</taxon>
        <taxon>Oomycota</taxon>
        <taxon>Peronosporomycetes</taxon>
        <taxon>Pythiales</taxon>
        <taxon>Pythiaceae</taxon>
        <taxon>Globisporangium</taxon>
    </lineage>
</organism>
<dbReference type="AlphaFoldDB" id="K3WMG6"/>
<dbReference type="OMA" id="RTINCTG"/>
<evidence type="ECO:0000313" key="1">
    <source>
        <dbReference type="EnsemblProtists" id="PYU1_T006158"/>
    </source>
</evidence>
<dbReference type="Proteomes" id="UP000019132">
    <property type="component" value="Unassembled WGS sequence"/>
</dbReference>
<name>K3WMG6_GLOUD</name>